<evidence type="ECO:0000256" key="1">
    <source>
        <dbReference type="SAM" id="MobiDB-lite"/>
    </source>
</evidence>
<dbReference type="EMBL" id="JAHFZB010000010">
    <property type="protein sequence ID" value="KAK6484532.1"/>
    <property type="molecule type" value="Genomic_DNA"/>
</dbReference>
<feature type="region of interest" description="Disordered" evidence="1">
    <location>
        <begin position="148"/>
        <end position="187"/>
    </location>
</feature>
<accession>A0ABR0ZI97</accession>
<dbReference type="Pfam" id="PF15768">
    <property type="entry name" value="CC190"/>
    <property type="match status" value="2"/>
</dbReference>
<reference evidence="2 3" key="1">
    <citation type="submission" date="2021-05" db="EMBL/GenBank/DDBJ databases">
        <authorList>
            <person name="Zahm M."/>
            <person name="Klopp C."/>
            <person name="Cabau C."/>
            <person name="Kuhl H."/>
            <person name="Suciu R."/>
            <person name="Ciorpac M."/>
            <person name="Holostenco D."/>
            <person name="Gessner J."/>
            <person name="Wuertz S."/>
            <person name="Hohne C."/>
            <person name="Stock M."/>
            <person name="Gislard M."/>
            <person name="Lluch J."/>
            <person name="Milhes M."/>
            <person name="Lampietro C."/>
            <person name="Lopez Roques C."/>
            <person name="Donnadieu C."/>
            <person name="Du K."/>
            <person name="Schartl M."/>
            <person name="Guiguen Y."/>
        </authorList>
    </citation>
    <scope>NUCLEOTIDE SEQUENCE [LARGE SCALE GENOMIC DNA]</scope>
    <source>
        <strain evidence="2">Hh-F2</strain>
        <tissue evidence="2">Blood</tissue>
    </source>
</reference>
<sequence>MRFIKRMQRSRVLFSEAEMSRRSEAEDRDAKRVEARLLSRLHRLDGVRLYHVNTMAREQRRIQRDLSGMRQGSSCRSSGAICFDYERAHRPPGAPKRAFLPTIPSKPDGLRSQKLTPLQGGGQAIPAGLSHTLQARINKFIGVGRGKGGSEPVSVATAGEGWWSEDSDGGVKRSPAPRRSVSLPPVSPLLDPSRLDLDALAPDGSLRTLYTLPSFSEALAEAGKARYIRHRGIPDSERELSIQDIFSRAPEETAHQPERS</sequence>
<comment type="caution">
    <text evidence="2">The sequence shown here is derived from an EMBL/GenBank/DDBJ whole genome shotgun (WGS) entry which is preliminary data.</text>
</comment>
<dbReference type="Proteomes" id="UP001369086">
    <property type="component" value="Unassembled WGS sequence"/>
</dbReference>
<feature type="compositionally biased region" description="Basic and acidic residues" evidence="1">
    <location>
        <begin position="249"/>
        <end position="260"/>
    </location>
</feature>
<proteinExistence type="predicted"/>
<protein>
    <submittedName>
        <fullName evidence="2">Coiled-coil domain-containing protein 190-like</fullName>
    </submittedName>
</protein>
<evidence type="ECO:0000313" key="3">
    <source>
        <dbReference type="Proteomes" id="UP001369086"/>
    </source>
</evidence>
<organism evidence="2 3">
    <name type="scientific">Huso huso</name>
    <name type="common">Beluga</name>
    <name type="synonym">Acipenser huso</name>
    <dbReference type="NCBI Taxonomy" id="61971"/>
    <lineage>
        <taxon>Eukaryota</taxon>
        <taxon>Metazoa</taxon>
        <taxon>Chordata</taxon>
        <taxon>Craniata</taxon>
        <taxon>Vertebrata</taxon>
        <taxon>Euteleostomi</taxon>
        <taxon>Actinopterygii</taxon>
        <taxon>Chondrostei</taxon>
        <taxon>Acipenseriformes</taxon>
        <taxon>Acipenseridae</taxon>
        <taxon>Huso</taxon>
    </lineage>
</organism>
<feature type="region of interest" description="Disordered" evidence="1">
    <location>
        <begin position="239"/>
        <end position="260"/>
    </location>
</feature>
<dbReference type="InterPro" id="IPR031525">
    <property type="entry name" value="CC190"/>
</dbReference>
<keyword evidence="3" id="KW-1185">Reference proteome</keyword>
<evidence type="ECO:0000313" key="2">
    <source>
        <dbReference type="EMBL" id="KAK6484532.1"/>
    </source>
</evidence>
<name>A0ABR0ZI97_HUSHU</name>
<dbReference type="PANTHER" id="PTHR36871">
    <property type="entry name" value="COILED-COIL DOMAIN-CONTAINING PROTEIN 190"/>
    <property type="match status" value="1"/>
</dbReference>
<dbReference type="PANTHER" id="PTHR36871:SF1">
    <property type="entry name" value="COILED-COIL DOMAIN-CONTAINING PROTEIN 190"/>
    <property type="match status" value="1"/>
</dbReference>
<feature type="compositionally biased region" description="Low complexity" evidence="1">
    <location>
        <begin position="173"/>
        <end position="187"/>
    </location>
</feature>
<gene>
    <name evidence="2" type="ORF">HHUSO_G12313</name>
</gene>